<dbReference type="CDD" id="cd16917">
    <property type="entry name" value="HATPase_UhpB-NarQ-NarX-like"/>
    <property type="match status" value="1"/>
</dbReference>
<dbReference type="PANTHER" id="PTHR24421:SF56">
    <property type="entry name" value="OXYGEN SENSOR HISTIDINE KINASE RESPONSE REGULATOR DOST"/>
    <property type="match status" value="1"/>
</dbReference>
<dbReference type="Pfam" id="PF07730">
    <property type="entry name" value="HisKA_3"/>
    <property type="match status" value="1"/>
</dbReference>
<evidence type="ECO:0000256" key="2">
    <source>
        <dbReference type="ARBA" id="ARBA00022777"/>
    </source>
</evidence>
<feature type="domain" description="GAF" evidence="5">
    <location>
        <begin position="53"/>
        <end position="199"/>
    </location>
</feature>
<feature type="region of interest" description="Disordered" evidence="4">
    <location>
        <begin position="1"/>
        <end position="32"/>
    </location>
</feature>
<keyword evidence="2" id="KW-0418">Kinase</keyword>
<keyword evidence="7" id="KW-1185">Reference proteome</keyword>
<keyword evidence="1" id="KW-0808">Transferase</keyword>
<reference evidence="6" key="1">
    <citation type="submission" date="2022-08" db="EMBL/GenBank/DDBJ databases">
        <authorList>
            <person name="Deng Y."/>
            <person name="Han X.-F."/>
            <person name="Zhang Y.-Q."/>
        </authorList>
    </citation>
    <scope>NUCLEOTIDE SEQUENCE</scope>
    <source>
        <strain evidence="6">CPCC 205763</strain>
    </source>
</reference>
<evidence type="ECO:0000313" key="6">
    <source>
        <dbReference type="EMBL" id="MCS5718139.1"/>
    </source>
</evidence>
<evidence type="ECO:0000259" key="5">
    <source>
        <dbReference type="SMART" id="SM00065"/>
    </source>
</evidence>
<evidence type="ECO:0000313" key="7">
    <source>
        <dbReference type="Proteomes" id="UP001165584"/>
    </source>
</evidence>
<dbReference type="Gene3D" id="3.30.450.40">
    <property type="match status" value="2"/>
</dbReference>
<protein>
    <submittedName>
        <fullName evidence="6">GAF domain-containing protein</fullName>
    </submittedName>
</protein>
<dbReference type="InterPro" id="IPR036890">
    <property type="entry name" value="HATPase_C_sf"/>
</dbReference>
<dbReference type="Proteomes" id="UP001165584">
    <property type="component" value="Unassembled WGS sequence"/>
</dbReference>
<dbReference type="InterPro" id="IPR003018">
    <property type="entry name" value="GAF"/>
</dbReference>
<accession>A0ABT2GPJ0</accession>
<dbReference type="Gene3D" id="1.20.5.1930">
    <property type="match status" value="1"/>
</dbReference>
<dbReference type="InterPro" id="IPR029016">
    <property type="entry name" value="GAF-like_dom_sf"/>
</dbReference>
<dbReference type="SUPFAM" id="SSF55874">
    <property type="entry name" value="ATPase domain of HSP90 chaperone/DNA topoisomerase II/histidine kinase"/>
    <property type="match status" value="1"/>
</dbReference>
<dbReference type="PANTHER" id="PTHR24421">
    <property type="entry name" value="NITRATE/NITRITE SENSOR PROTEIN NARX-RELATED"/>
    <property type="match status" value="1"/>
</dbReference>
<gene>
    <name evidence="6" type="ORF">N1027_08315</name>
</gene>
<feature type="domain" description="GAF" evidence="5">
    <location>
        <begin position="207"/>
        <end position="360"/>
    </location>
</feature>
<dbReference type="SUPFAM" id="SSF55781">
    <property type="entry name" value="GAF domain-like"/>
    <property type="match status" value="2"/>
</dbReference>
<organism evidence="6 7">
    <name type="scientific">Herbiconiux aconitum</name>
    <dbReference type="NCBI Taxonomy" id="2970913"/>
    <lineage>
        <taxon>Bacteria</taxon>
        <taxon>Bacillati</taxon>
        <taxon>Actinomycetota</taxon>
        <taxon>Actinomycetes</taxon>
        <taxon>Micrococcales</taxon>
        <taxon>Microbacteriaceae</taxon>
        <taxon>Herbiconiux</taxon>
    </lineage>
</organism>
<comment type="caution">
    <text evidence="6">The sequence shown here is derived from an EMBL/GenBank/DDBJ whole genome shotgun (WGS) entry which is preliminary data.</text>
</comment>
<dbReference type="InterPro" id="IPR011712">
    <property type="entry name" value="Sig_transdc_His_kin_sub3_dim/P"/>
</dbReference>
<keyword evidence="3" id="KW-0902">Two-component regulatory system</keyword>
<evidence type="ECO:0000256" key="1">
    <source>
        <dbReference type="ARBA" id="ARBA00022679"/>
    </source>
</evidence>
<sequence length="570" mass="60082">MAEEPLDVNTGQRGESPVPARAPSATGEAANGAPPARLEALLRANHAVVEHLELPVVLERIVEAAMELVGADYGALGVIAAHGGIDQFIHVGMDQADVERIGRFPEGHGLLGALIDDPHPIRLHRVADDPRSCGVPAGHPPMGGFLGVPIRVRDQVYGNLYLSNRRDGGFNDEDDRLITALAATAGVAIENARLFAETQRRQAWSAASAEITSTLLSEAHSDSIVLLVDRVLELSTADLVCMLVPSGRPDELIVDVAAGRGAAGLRGVLIPISDSIARRVIEGRRPELLDDSEITLPDGRELGPAMAVPLIAAGRAEGVLVVARMAPALRFTTADLDMAADFAGQASVAMQLAKARADRQRLLLLEDRGRIARDLHDHVIQQIFGTGLELQSIAGSLAGEPAAARIHKSVEHLDASISQIRTAIFALTAPSGPADDAVRHLILDLATELSPRLASIPQVSFSGPVDLLVTGDLARDVIAVIREGLTNTAKHAAAGHVSVSIAVAEGWVVIDMTDDGGGIVDHGRRSGLANLTHRAEIRGGTFQLNPEAYPDEATTGTHLRWSVPYSLAAG</sequence>
<dbReference type="EMBL" id="JANLCM010000001">
    <property type="protein sequence ID" value="MCS5718139.1"/>
    <property type="molecule type" value="Genomic_DNA"/>
</dbReference>
<evidence type="ECO:0000256" key="4">
    <source>
        <dbReference type="SAM" id="MobiDB-lite"/>
    </source>
</evidence>
<dbReference type="InterPro" id="IPR050482">
    <property type="entry name" value="Sensor_HK_TwoCompSys"/>
</dbReference>
<proteinExistence type="predicted"/>
<dbReference type="Pfam" id="PF13185">
    <property type="entry name" value="GAF_2"/>
    <property type="match status" value="2"/>
</dbReference>
<dbReference type="RefSeq" id="WP_259506876.1">
    <property type="nucleotide sequence ID" value="NZ_JANLCM010000001.1"/>
</dbReference>
<dbReference type="SMART" id="SM00065">
    <property type="entry name" value="GAF"/>
    <property type="match status" value="2"/>
</dbReference>
<name>A0ABT2GPJ0_9MICO</name>
<evidence type="ECO:0000256" key="3">
    <source>
        <dbReference type="ARBA" id="ARBA00023012"/>
    </source>
</evidence>
<dbReference type="Gene3D" id="3.30.565.10">
    <property type="entry name" value="Histidine kinase-like ATPase, C-terminal domain"/>
    <property type="match status" value="1"/>
</dbReference>